<comment type="caution">
    <text evidence="3">The sequence shown here is derived from an EMBL/GenBank/DDBJ whole genome shotgun (WGS) entry which is preliminary data.</text>
</comment>
<dbReference type="Proteomes" id="UP001066276">
    <property type="component" value="Chromosome 2_2"/>
</dbReference>
<protein>
    <recommendedName>
        <fullName evidence="2">Integrase p58-like C-terminal domain-containing protein</fullName>
    </recommendedName>
</protein>
<dbReference type="AlphaFoldDB" id="A0AAV7UNX7"/>
<evidence type="ECO:0000313" key="3">
    <source>
        <dbReference type="EMBL" id="KAJ1190730.1"/>
    </source>
</evidence>
<keyword evidence="4" id="KW-1185">Reference proteome</keyword>
<feature type="domain" description="Integrase p58-like C-terminal" evidence="2">
    <location>
        <begin position="104"/>
        <end position="138"/>
    </location>
</feature>
<sequence length="231" mass="25730">MAARQGNQEPLEPETVAQETAKKRKGRGPRKPAPEVPTVQEEAGAWGNQAARFRGLTQENLEASQEDMKRWYDQNATLVEFQPGQKVWVMAPVEPRVLQDKWTGPFEVVERKSEVTYLLDLRSPMKPLRVLHVNRLKPHFERTELSMLLATDDGVGEESEPLPDLLSAGEKDGSVEGVILSPSLTEEQQGDCRHVLGQFSSLFSLIPGVTHLCTHDMALGTVHLLNGRFTG</sequence>
<name>A0AAV7UNX7_PLEWA</name>
<accession>A0AAV7UNX7</accession>
<dbReference type="InterPro" id="IPR054465">
    <property type="entry name" value="Integrase_p58-like_C"/>
</dbReference>
<dbReference type="EMBL" id="JANPWB010000004">
    <property type="protein sequence ID" value="KAJ1190730.1"/>
    <property type="molecule type" value="Genomic_DNA"/>
</dbReference>
<organism evidence="3 4">
    <name type="scientific">Pleurodeles waltl</name>
    <name type="common">Iberian ribbed newt</name>
    <dbReference type="NCBI Taxonomy" id="8319"/>
    <lineage>
        <taxon>Eukaryota</taxon>
        <taxon>Metazoa</taxon>
        <taxon>Chordata</taxon>
        <taxon>Craniata</taxon>
        <taxon>Vertebrata</taxon>
        <taxon>Euteleostomi</taxon>
        <taxon>Amphibia</taxon>
        <taxon>Batrachia</taxon>
        <taxon>Caudata</taxon>
        <taxon>Salamandroidea</taxon>
        <taxon>Salamandridae</taxon>
        <taxon>Pleurodelinae</taxon>
        <taxon>Pleurodeles</taxon>
    </lineage>
</organism>
<reference evidence="3" key="1">
    <citation type="journal article" date="2022" name="bioRxiv">
        <title>Sequencing and chromosome-scale assembly of the giantPleurodeles waltlgenome.</title>
        <authorList>
            <person name="Brown T."/>
            <person name="Elewa A."/>
            <person name="Iarovenko S."/>
            <person name="Subramanian E."/>
            <person name="Araus A.J."/>
            <person name="Petzold A."/>
            <person name="Susuki M."/>
            <person name="Suzuki K.-i.T."/>
            <person name="Hayashi T."/>
            <person name="Toyoda A."/>
            <person name="Oliveira C."/>
            <person name="Osipova E."/>
            <person name="Leigh N.D."/>
            <person name="Simon A."/>
            <person name="Yun M.H."/>
        </authorList>
    </citation>
    <scope>NUCLEOTIDE SEQUENCE</scope>
    <source>
        <strain evidence="3">20211129_DDA</strain>
        <tissue evidence="3">Liver</tissue>
    </source>
</reference>
<proteinExistence type="predicted"/>
<evidence type="ECO:0000313" key="4">
    <source>
        <dbReference type="Proteomes" id="UP001066276"/>
    </source>
</evidence>
<dbReference type="Pfam" id="PF22938">
    <property type="entry name" value="Integrase_p58_C"/>
    <property type="match status" value="1"/>
</dbReference>
<evidence type="ECO:0000259" key="2">
    <source>
        <dbReference type="Pfam" id="PF22938"/>
    </source>
</evidence>
<evidence type="ECO:0000256" key="1">
    <source>
        <dbReference type="SAM" id="MobiDB-lite"/>
    </source>
</evidence>
<feature type="region of interest" description="Disordered" evidence="1">
    <location>
        <begin position="1"/>
        <end position="45"/>
    </location>
</feature>
<gene>
    <name evidence="3" type="ORF">NDU88_000052</name>
</gene>